<proteinExistence type="predicted"/>
<dbReference type="Gene3D" id="1.10.10.60">
    <property type="entry name" value="Homeodomain-like"/>
    <property type="match status" value="1"/>
</dbReference>
<dbReference type="Gene3D" id="1.10.357.10">
    <property type="entry name" value="Tetracycline Repressor, domain 2"/>
    <property type="match status" value="1"/>
</dbReference>
<evidence type="ECO:0000313" key="8">
    <source>
        <dbReference type="Proteomes" id="UP000549617"/>
    </source>
</evidence>
<keyword evidence="2 4" id="KW-0238">DNA-binding</keyword>
<gene>
    <name evidence="7" type="ORF">FHS49_000812</name>
</gene>
<dbReference type="GO" id="GO:0000976">
    <property type="term" value="F:transcription cis-regulatory region binding"/>
    <property type="evidence" value="ECO:0007669"/>
    <property type="project" value="TreeGrafter"/>
</dbReference>
<dbReference type="RefSeq" id="WP_184015451.1">
    <property type="nucleotide sequence ID" value="NZ_JACIJC010000001.1"/>
</dbReference>
<dbReference type="InterPro" id="IPR009057">
    <property type="entry name" value="Homeodomain-like_sf"/>
</dbReference>
<evidence type="ECO:0000256" key="2">
    <source>
        <dbReference type="ARBA" id="ARBA00023125"/>
    </source>
</evidence>
<dbReference type="PANTHER" id="PTHR30055:SF240">
    <property type="entry name" value="HTH-TYPE TRANSCRIPTIONAL REGULATOR ACRR"/>
    <property type="match status" value="1"/>
</dbReference>
<evidence type="ECO:0000256" key="1">
    <source>
        <dbReference type="ARBA" id="ARBA00023015"/>
    </source>
</evidence>
<keyword evidence="1" id="KW-0805">Transcription regulation</keyword>
<dbReference type="SUPFAM" id="SSF48498">
    <property type="entry name" value="Tetracyclin repressor-like, C-terminal domain"/>
    <property type="match status" value="1"/>
</dbReference>
<evidence type="ECO:0000256" key="5">
    <source>
        <dbReference type="SAM" id="MobiDB-lite"/>
    </source>
</evidence>
<dbReference type="Pfam" id="PF17932">
    <property type="entry name" value="TetR_C_24"/>
    <property type="match status" value="1"/>
</dbReference>
<keyword evidence="3" id="KW-0804">Transcription</keyword>
<dbReference type="GO" id="GO:0003700">
    <property type="term" value="F:DNA-binding transcription factor activity"/>
    <property type="evidence" value="ECO:0007669"/>
    <property type="project" value="TreeGrafter"/>
</dbReference>
<dbReference type="Pfam" id="PF00440">
    <property type="entry name" value="TetR_N"/>
    <property type="match status" value="1"/>
</dbReference>
<feature type="domain" description="HTH tetR-type" evidence="6">
    <location>
        <begin position="35"/>
        <end position="95"/>
    </location>
</feature>
<evidence type="ECO:0000256" key="3">
    <source>
        <dbReference type="ARBA" id="ARBA00023163"/>
    </source>
</evidence>
<dbReference type="InterPro" id="IPR036271">
    <property type="entry name" value="Tet_transcr_reg_TetR-rel_C_sf"/>
</dbReference>
<protein>
    <submittedName>
        <fullName evidence="7">AcrR family transcriptional regulator</fullName>
    </submittedName>
</protein>
<dbReference type="PANTHER" id="PTHR30055">
    <property type="entry name" value="HTH-TYPE TRANSCRIPTIONAL REGULATOR RUTR"/>
    <property type="match status" value="1"/>
</dbReference>
<dbReference type="AlphaFoldDB" id="A0A7W9AG10"/>
<dbReference type="Proteomes" id="UP000549617">
    <property type="component" value="Unassembled WGS sequence"/>
</dbReference>
<feature type="region of interest" description="Disordered" evidence="5">
    <location>
        <begin position="1"/>
        <end position="32"/>
    </location>
</feature>
<dbReference type="PRINTS" id="PR00455">
    <property type="entry name" value="HTHTETR"/>
</dbReference>
<name>A0A7W9AG10_9SPHN</name>
<dbReference type="InterPro" id="IPR050109">
    <property type="entry name" value="HTH-type_TetR-like_transc_reg"/>
</dbReference>
<dbReference type="EMBL" id="JACIJC010000001">
    <property type="protein sequence ID" value="MBB5684821.1"/>
    <property type="molecule type" value="Genomic_DNA"/>
</dbReference>
<comment type="caution">
    <text evidence="7">The sequence shown here is derived from an EMBL/GenBank/DDBJ whole genome shotgun (WGS) entry which is preliminary data.</text>
</comment>
<dbReference type="InterPro" id="IPR023772">
    <property type="entry name" value="DNA-bd_HTH_TetR-type_CS"/>
</dbReference>
<dbReference type="InterPro" id="IPR041490">
    <property type="entry name" value="KstR2_TetR_C"/>
</dbReference>
<keyword evidence="8" id="KW-1185">Reference proteome</keyword>
<reference evidence="7 8" key="1">
    <citation type="submission" date="2020-08" db="EMBL/GenBank/DDBJ databases">
        <title>Genomic Encyclopedia of Type Strains, Phase IV (KMG-IV): sequencing the most valuable type-strain genomes for metagenomic binning, comparative biology and taxonomic classification.</title>
        <authorList>
            <person name="Goeker M."/>
        </authorList>
    </citation>
    <scope>NUCLEOTIDE SEQUENCE [LARGE SCALE GENOMIC DNA]</scope>
    <source>
        <strain evidence="7 8">DSM 25079</strain>
    </source>
</reference>
<dbReference type="SUPFAM" id="SSF46689">
    <property type="entry name" value="Homeodomain-like"/>
    <property type="match status" value="1"/>
</dbReference>
<evidence type="ECO:0000259" key="6">
    <source>
        <dbReference type="PROSITE" id="PS50977"/>
    </source>
</evidence>
<evidence type="ECO:0000313" key="7">
    <source>
        <dbReference type="EMBL" id="MBB5684821.1"/>
    </source>
</evidence>
<evidence type="ECO:0000256" key="4">
    <source>
        <dbReference type="PROSITE-ProRule" id="PRU00335"/>
    </source>
</evidence>
<accession>A0A7W9AG10</accession>
<dbReference type="PROSITE" id="PS01081">
    <property type="entry name" value="HTH_TETR_1"/>
    <property type="match status" value="1"/>
</dbReference>
<organism evidence="7 8">
    <name type="scientific">Sphingobium boeckii</name>
    <dbReference type="NCBI Taxonomy" id="1082345"/>
    <lineage>
        <taxon>Bacteria</taxon>
        <taxon>Pseudomonadati</taxon>
        <taxon>Pseudomonadota</taxon>
        <taxon>Alphaproteobacteria</taxon>
        <taxon>Sphingomonadales</taxon>
        <taxon>Sphingomonadaceae</taxon>
        <taxon>Sphingobium</taxon>
    </lineage>
</organism>
<feature type="DNA-binding region" description="H-T-H motif" evidence="4">
    <location>
        <begin position="58"/>
        <end position="77"/>
    </location>
</feature>
<dbReference type="PROSITE" id="PS50977">
    <property type="entry name" value="HTH_TETR_2"/>
    <property type="match status" value="1"/>
</dbReference>
<sequence length="252" mass="27295">MADNRGPVVAVNPEGAGEPTAPPRALAPRGAGVTGTRRSEVLAKAASIFAEKGFAATTLREIADALGISRPTVYYYFASKEEILDELVRNVSMEAITTVRLPETTDAAEYRQALRSAVRAVYLYVAASPEMFQMLMSSELHLPQGTSQRFQMAKANFVERVAQLIEAGIAAGAFRKVDAAVAALGIMSMATMRSLSYPDTKPASDQAAADLIADMAVRAIESGSEYDVSRASQVFERLREDLSWVERLVREQ</sequence>
<dbReference type="InterPro" id="IPR001647">
    <property type="entry name" value="HTH_TetR"/>
</dbReference>